<comment type="caution">
    <text evidence="11">The sequence shown here is derived from an EMBL/GenBank/DDBJ whole genome shotgun (WGS) entry which is preliminary data.</text>
</comment>
<dbReference type="Pfam" id="PF13510">
    <property type="entry name" value="Fer2_4"/>
    <property type="match status" value="1"/>
</dbReference>
<dbReference type="CDD" id="cd00207">
    <property type="entry name" value="fer2"/>
    <property type="match status" value="1"/>
</dbReference>
<dbReference type="SMART" id="SM00929">
    <property type="entry name" value="NADH-G_4Fe-4S_3"/>
    <property type="match status" value="1"/>
</dbReference>
<dbReference type="PROSITE" id="PS51379">
    <property type="entry name" value="4FE4S_FER_2"/>
    <property type="match status" value="2"/>
</dbReference>
<dbReference type="PROSITE" id="PS51839">
    <property type="entry name" value="4FE4S_HC3"/>
    <property type="match status" value="1"/>
</dbReference>
<sequence>MRHVTITIDKQSVVVPENYTILQAAEKLGIHIPRLCYDPNLEIVASCRLCLVEIEGNPKLQTSCSMLVSDGMVVYTETKKVVDARKVILQLLLDNHPNDCLTCQKAGECLLQTYAYRYDVRFREHDGAYKEKYIDTTSPYILKDDSKCIVCGKCVRTCEQVSDRKVLTLANRGFDTRVVADANLTLEESSCVSCNRCVTVCPVGALLDKRTLGKSRIWDVNTTEFRCKVCEYGCDFEVLSRKDKNISVRAKAPSNGRPLCLKGRLTAEFLNIDEPETPYRKEKDKFVESSWKEALGLSDILEKMQKLDK</sequence>
<dbReference type="PROSITE" id="PS00198">
    <property type="entry name" value="4FE4S_FER_1"/>
    <property type="match status" value="1"/>
</dbReference>
<dbReference type="PANTHER" id="PTHR24960:SF84">
    <property type="entry name" value="HYDROGENASE SUBUNIT"/>
    <property type="match status" value="1"/>
</dbReference>
<dbReference type="Pfam" id="PF12838">
    <property type="entry name" value="Fer4_7"/>
    <property type="match status" value="1"/>
</dbReference>
<dbReference type="Proteomes" id="UP000779508">
    <property type="component" value="Unassembled WGS sequence"/>
</dbReference>
<keyword evidence="4" id="KW-0004">4Fe-4S</keyword>
<comment type="cofactor">
    <cofactor evidence="1">
        <name>[4Fe-4S] cluster</name>
        <dbReference type="ChEBI" id="CHEBI:49883"/>
    </cofactor>
</comment>
<dbReference type="PROSITE" id="PS51085">
    <property type="entry name" value="2FE2S_FER_2"/>
    <property type="match status" value="1"/>
</dbReference>
<dbReference type="RefSeq" id="WP_216414516.1">
    <property type="nucleotide sequence ID" value="NZ_JAHLQK010000001.1"/>
</dbReference>
<keyword evidence="6" id="KW-0408">Iron</keyword>
<evidence type="ECO:0000256" key="4">
    <source>
        <dbReference type="ARBA" id="ARBA00022485"/>
    </source>
</evidence>
<evidence type="ECO:0000256" key="6">
    <source>
        <dbReference type="ARBA" id="ARBA00023004"/>
    </source>
</evidence>
<dbReference type="Pfam" id="PF10588">
    <property type="entry name" value="NADH-G_4Fe-4S_3"/>
    <property type="match status" value="1"/>
</dbReference>
<dbReference type="InterPro" id="IPR000283">
    <property type="entry name" value="NADH_UbQ_OxRdtase_75kDa_su_CS"/>
</dbReference>
<keyword evidence="5" id="KW-0479">Metal-binding</keyword>
<reference evidence="11 12" key="1">
    <citation type="submission" date="2021-06" db="EMBL/GenBank/DDBJ databases">
        <authorList>
            <person name="Sun Q."/>
            <person name="Li D."/>
        </authorList>
    </citation>
    <scope>NUCLEOTIDE SEQUENCE [LARGE SCALE GENOMIC DNA]</scope>
    <source>
        <strain evidence="11 12">MSJ-5</strain>
    </source>
</reference>
<organism evidence="11 12">
    <name type="scientific">Alkaliphilus flagellatus</name>
    <dbReference type="NCBI Taxonomy" id="2841507"/>
    <lineage>
        <taxon>Bacteria</taxon>
        <taxon>Bacillati</taxon>
        <taxon>Bacillota</taxon>
        <taxon>Clostridia</taxon>
        <taxon>Peptostreptococcales</taxon>
        <taxon>Natronincolaceae</taxon>
        <taxon>Alkaliphilus</taxon>
    </lineage>
</organism>
<evidence type="ECO:0000313" key="12">
    <source>
        <dbReference type="Proteomes" id="UP000779508"/>
    </source>
</evidence>
<evidence type="ECO:0000256" key="7">
    <source>
        <dbReference type="ARBA" id="ARBA00023014"/>
    </source>
</evidence>
<dbReference type="EMBL" id="JAHLQK010000001">
    <property type="protein sequence ID" value="MBU5675008.1"/>
    <property type="molecule type" value="Genomic_DNA"/>
</dbReference>
<evidence type="ECO:0000256" key="3">
    <source>
        <dbReference type="ARBA" id="ARBA00013529"/>
    </source>
</evidence>
<dbReference type="InterPro" id="IPR001041">
    <property type="entry name" value="2Fe-2S_ferredoxin-type"/>
</dbReference>
<feature type="domain" description="2Fe-2S ferredoxin-type" evidence="8">
    <location>
        <begin position="2"/>
        <end position="80"/>
    </location>
</feature>
<dbReference type="InterPro" id="IPR019574">
    <property type="entry name" value="NADH_UbQ_OxRdtase_Gsu_4Fe4S-bd"/>
</dbReference>
<accession>A0ABS6FXR2</accession>
<feature type="domain" description="4Fe-4S ferredoxin-type" evidence="9">
    <location>
        <begin position="139"/>
        <end position="158"/>
    </location>
</feature>
<dbReference type="PROSITE" id="PS00641">
    <property type="entry name" value="COMPLEX1_75K_1"/>
    <property type="match status" value="1"/>
</dbReference>
<name>A0ABS6FXR2_9FIRM</name>
<evidence type="ECO:0000259" key="10">
    <source>
        <dbReference type="PROSITE" id="PS51839"/>
    </source>
</evidence>
<dbReference type="PANTHER" id="PTHR24960">
    <property type="entry name" value="PHOTOSYSTEM I IRON-SULFUR CENTER-RELATED"/>
    <property type="match status" value="1"/>
</dbReference>
<dbReference type="InterPro" id="IPR017896">
    <property type="entry name" value="4Fe4S_Fe-S-bd"/>
</dbReference>
<feature type="domain" description="4Fe-4S ferredoxin-type" evidence="9">
    <location>
        <begin position="182"/>
        <end position="210"/>
    </location>
</feature>
<evidence type="ECO:0000256" key="2">
    <source>
        <dbReference type="ARBA" id="ARBA00003532"/>
    </source>
</evidence>
<evidence type="ECO:0000259" key="9">
    <source>
        <dbReference type="PROSITE" id="PS51379"/>
    </source>
</evidence>
<evidence type="ECO:0000256" key="5">
    <source>
        <dbReference type="ARBA" id="ARBA00022723"/>
    </source>
</evidence>
<evidence type="ECO:0000256" key="1">
    <source>
        <dbReference type="ARBA" id="ARBA00001966"/>
    </source>
</evidence>
<keyword evidence="12" id="KW-1185">Reference proteome</keyword>
<gene>
    <name evidence="11" type="ORF">KQI88_01075</name>
</gene>
<comment type="function">
    <text evidence="2">Ferredoxins are iron-sulfur proteins that transfer electrons in a wide variety of metabolic reactions.</text>
</comment>
<feature type="domain" description="4Fe-4S His(Cys)3-ligated-type" evidence="10">
    <location>
        <begin position="80"/>
        <end position="119"/>
    </location>
</feature>
<evidence type="ECO:0000313" key="11">
    <source>
        <dbReference type="EMBL" id="MBU5675008.1"/>
    </source>
</evidence>
<dbReference type="InterPro" id="IPR050157">
    <property type="entry name" value="PSI_iron-sulfur_center"/>
</dbReference>
<dbReference type="InterPro" id="IPR017900">
    <property type="entry name" value="4Fe4S_Fe_S_CS"/>
</dbReference>
<keyword evidence="7" id="KW-0411">Iron-sulfur</keyword>
<protein>
    <recommendedName>
        <fullName evidence="3">Ferredoxin</fullName>
    </recommendedName>
</protein>
<proteinExistence type="predicted"/>
<evidence type="ECO:0000259" key="8">
    <source>
        <dbReference type="PROSITE" id="PS51085"/>
    </source>
</evidence>